<sequence length="150" mass="16453">MNTKRLMLGVVVLVVILGIATPLKADRIYHILDQGLLIQDGWTLTGSITVRDDKTGFIYNTDISAWEWQATNAGDTVTASSLSGGKGQWLSHGILATSTQLILPACEDDKSYGILMEGGPPDWGVLIWDHNDQDPEPGDTYYLSDYYMSS</sequence>
<proteinExistence type="predicted"/>
<accession>A0A0F8ZC85</accession>
<dbReference type="AlphaFoldDB" id="A0A0F8ZC85"/>
<name>A0A0F8ZC85_9ZZZZ</name>
<gene>
    <name evidence="1" type="ORF">LCGC14_2792600</name>
</gene>
<organism evidence="1">
    <name type="scientific">marine sediment metagenome</name>
    <dbReference type="NCBI Taxonomy" id="412755"/>
    <lineage>
        <taxon>unclassified sequences</taxon>
        <taxon>metagenomes</taxon>
        <taxon>ecological metagenomes</taxon>
    </lineage>
</organism>
<feature type="non-terminal residue" evidence="1">
    <location>
        <position position="150"/>
    </location>
</feature>
<dbReference type="EMBL" id="LAZR01052188">
    <property type="protein sequence ID" value="KKK83515.1"/>
    <property type="molecule type" value="Genomic_DNA"/>
</dbReference>
<evidence type="ECO:0000313" key="1">
    <source>
        <dbReference type="EMBL" id="KKK83515.1"/>
    </source>
</evidence>
<comment type="caution">
    <text evidence="1">The sequence shown here is derived from an EMBL/GenBank/DDBJ whole genome shotgun (WGS) entry which is preliminary data.</text>
</comment>
<protein>
    <submittedName>
        <fullName evidence="1">Uncharacterized protein</fullName>
    </submittedName>
</protein>
<reference evidence="1" key="1">
    <citation type="journal article" date="2015" name="Nature">
        <title>Complex archaea that bridge the gap between prokaryotes and eukaryotes.</title>
        <authorList>
            <person name="Spang A."/>
            <person name="Saw J.H."/>
            <person name="Jorgensen S.L."/>
            <person name="Zaremba-Niedzwiedzka K."/>
            <person name="Martijn J."/>
            <person name="Lind A.E."/>
            <person name="van Eijk R."/>
            <person name="Schleper C."/>
            <person name="Guy L."/>
            <person name="Ettema T.J."/>
        </authorList>
    </citation>
    <scope>NUCLEOTIDE SEQUENCE</scope>
</reference>